<feature type="domain" description="Sushi" evidence="7">
    <location>
        <begin position="56"/>
        <end position="118"/>
    </location>
</feature>
<proteinExistence type="predicted"/>
<keyword evidence="8" id="KW-1185">Reference proteome</keyword>
<dbReference type="AlphaFoldDB" id="A0A0K0DUT4"/>
<sequence>MMSCPGKSLIFNFLLLVILIINKCIIYGVQIPSNSTTNTTLIPLTSLNNGNIKNVTYCSPIQNVPNGSLRFSNSLTNNSYIHGTIATLTCNDGYQHIGDLISTCREGTNWTKIGSCVKIDTMDCRPMDVSHENGYIIYVAPSNGNLMKSGTIAKLVCNSKSSPTGVTEIKCNSDGWDKSATFGKCLLKNDDERLKRELNSISNINTQLTCIQLNVDHGIIQYYYDGTTNNGNYPSGTTAILSCESGYEAVGVTSCLCTNGIWNPIIGSCKIEENNNQFLQISTLIPLGDVTRNRRQIIFPTVPSLGLPSGVCYFPLPMVLGGTISYSNNQILPPYSSGTIATLTCNSGLVQGISSATCENGVWSVSSLGTCNTTNNLGISGLPLLSQSSCTIPVGSELGGYITYTQGASYGPFPHMTIATLVCDLGSTVLGASTTTCMNGIWTPSALGKCILPGTNNLIGSTSPGLNNFITPTLPSTTVGQCVYGVIDPLNGRISYSNGATFGPFPAGTIATLICNEGYVPLTPFTSVCTSGVFPQQSTVPTCISTSISNNTGQLNGSCFALAAPLSGTIEYSLPISSTTQQYPSGTIATLVCNVGFTPSGTLTSTCETTEFVIKKVNCKGIEEIENGIITYEGNDIYKNNNSYSHGTTAYLFCYFNYNPIGYGKTSCNNGQWKPKNIGKCVLEKKKCNEISIDGNNNFEGVVLKYLDEYIEIKCDNGYKLIGVNKIKCLKNGEWDIDFKNNVFCSKIKNNNVTKEVDSNVKKTETIYNYKPCPPPWDGNLLYNYKYSEISLSNSLLKNGMLPHNTYIFLTCKNSQLYGSDNAHCIDGSWLPQLGICKIIEEKKTSPTSCKELIVPKNGIIKFIESSEEYKNEIGTQGVLQCKKGYKIRGNPLVTCTINGWVPITGLGNCEILFT</sequence>
<feature type="chain" id="PRO_5005327016" evidence="6">
    <location>
        <begin position="29"/>
        <end position="915"/>
    </location>
</feature>
<evidence type="ECO:0000256" key="2">
    <source>
        <dbReference type="ARBA" id="ARBA00022659"/>
    </source>
</evidence>
<dbReference type="InterPro" id="IPR000436">
    <property type="entry name" value="Sushi_SCR_CCP_dom"/>
</dbReference>
<dbReference type="PROSITE" id="PS50923">
    <property type="entry name" value="SUSHI"/>
    <property type="match status" value="5"/>
</dbReference>
<dbReference type="InterPro" id="IPR051503">
    <property type="entry name" value="ComplSys_Reg/VirEntry_Med"/>
</dbReference>
<name>A0A0K0DUT4_STRER</name>
<dbReference type="Pfam" id="PF00084">
    <property type="entry name" value="Sushi"/>
    <property type="match status" value="5"/>
</dbReference>
<dbReference type="WBParaSite" id="SSTP_0000100100.1">
    <property type="protein sequence ID" value="SSTP_0000100100.1"/>
    <property type="gene ID" value="SSTP_0000100100"/>
</dbReference>
<feature type="domain" description="Sushi" evidence="7">
    <location>
        <begin position="208"/>
        <end position="271"/>
    </location>
</feature>
<dbReference type="Gene3D" id="2.10.70.10">
    <property type="entry name" value="Complement Module, domain 1"/>
    <property type="match status" value="6"/>
</dbReference>
<comment type="subcellular location">
    <subcellularLocation>
        <location evidence="1">Virion</location>
    </subcellularLocation>
</comment>
<keyword evidence="2 5" id="KW-0768">Sushi</keyword>
<dbReference type="WBParaSite" id="TCONS_00005898.p1">
    <property type="protein sequence ID" value="TCONS_00005898.p1"/>
    <property type="gene ID" value="XLOC_004110"/>
</dbReference>
<dbReference type="PANTHER" id="PTHR45785:SF2">
    <property type="entry name" value="COMPLEMENT FACTOR H-RELATED"/>
    <property type="match status" value="1"/>
</dbReference>
<evidence type="ECO:0000256" key="6">
    <source>
        <dbReference type="SAM" id="SignalP"/>
    </source>
</evidence>
<organism evidence="9">
    <name type="scientific">Strongyloides stercoralis</name>
    <name type="common">Threadworm</name>
    <dbReference type="NCBI Taxonomy" id="6248"/>
    <lineage>
        <taxon>Eukaryota</taxon>
        <taxon>Metazoa</taxon>
        <taxon>Ecdysozoa</taxon>
        <taxon>Nematoda</taxon>
        <taxon>Chromadorea</taxon>
        <taxon>Rhabditida</taxon>
        <taxon>Tylenchina</taxon>
        <taxon>Panagrolaimomorpha</taxon>
        <taxon>Strongyloidoidea</taxon>
        <taxon>Strongyloididae</taxon>
        <taxon>Strongyloides</taxon>
    </lineage>
</organism>
<feature type="disulfide bond" evidence="5">
    <location>
        <begin position="654"/>
        <end position="681"/>
    </location>
</feature>
<feature type="domain" description="Sushi" evidence="7">
    <location>
        <begin position="686"/>
        <end position="747"/>
    </location>
</feature>
<keyword evidence="4 5" id="KW-1015">Disulfide bond</keyword>
<evidence type="ECO:0000313" key="9">
    <source>
        <dbReference type="WBParaSite" id="SSTP_0000100100.1"/>
    </source>
</evidence>
<evidence type="ECO:0000256" key="1">
    <source>
        <dbReference type="ARBA" id="ARBA00004328"/>
    </source>
</evidence>
<evidence type="ECO:0000256" key="5">
    <source>
        <dbReference type="PROSITE-ProRule" id="PRU00302"/>
    </source>
</evidence>
<accession>A0A0K0DUT4</accession>
<protein>
    <submittedName>
        <fullName evidence="9 10">Sushi domain-containing protein</fullName>
    </submittedName>
</protein>
<dbReference type="SMART" id="SM00032">
    <property type="entry name" value="CCP"/>
    <property type="match status" value="11"/>
</dbReference>
<evidence type="ECO:0000313" key="10">
    <source>
        <dbReference type="WBParaSite" id="TCONS_00005898.p1"/>
    </source>
</evidence>
<reference evidence="9" key="1">
    <citation type="submission" date="2015-08" db="UniProtKB">
        <authorList>
            <consortium name="WormBaseParasite"/>
        </authorList>
    </citation>
    <scope>IDENTIFICATION</scope>
</reference>
<feature type="signal peptide" evidence="6">
    <location>
        <begin position="1"/>
        <end position="28"/>
    </location>
</feature>
<keyword evidence="3 6" id="KW-0732">Signal</keyword>
<dbReference type="SUPFAM" id="SSF57535">
    <property type="entry name" value="Complement control module/SCR domain"/>
    <property type="match status" value="7"/>
</dbReference>
<dbReference type="STRING" id="6248.A0A0K0DUT4"/>
<evidence type="ECO:0000313" key="8">
    <source>
        <dbReference type="Proteomes" id="UP000035681"/>
    </source>
</evidence>
<evidence type="ECO:0000256" key="4">
    <source>
        <dbReference type="ARBA" id="ARBA00023157"/>
    </source>
</evidence>
<dbReference type="InterPro" id="IPR035976">
    <property type="entry name" value="Sushi/SCR/CCP_sf"/>
</dbReference>
<dbReference type="Proteomes" id="UP000035681">
    <property type="component" value="Unplaced"/>
</dbReference>
<evidence type="ECO:0000259" key="7">
    <source>
        <dbReference type="PROSITE" id="PS50923"/>
    </source>
</evidence>
<evidence type="ECO:0000256" key="3">
    <source>
        <dbReference type="ARBA" id="ARBA00022729"/>
    </source>
</evidence>
<feature type="domain" description="Sushi" evidence="7">
    <location>
        <begin position="310"/>
        <end position="373"/>
    </location>
</feature>
<dbReference type="CDD" id="cd00033">
    <property type="entry name" value="CCP"/>
    <property type="match status" value="6"/>
</dbReference>
<feature type="domain" description="Sushi" evidence="7">
    <location>
        <begin position="617"/>
        <end position="683"/>
    </location>
</feature>
<comment type="caution">
    <text evidence="5">Lacks conserved residue(s) required for the propagation of feature annotation.</text>
</comment>
<dbReference type="PANTHER" id="PTHR45785">
    <property type="entry name" value="COMPLEMENT FACTOR H-RELATED"/>
    <property type="match status" value="1"/>
</dbReference>